<organism evidence="7">
    <name type="scientific">mine drainage metagenome</name>
    <dbReference type="NCBI Taxonomy" id="410659"/>
    <lineage>
        <taxon>unclassified sequences</taxon>
        <taxon>metagenomes</taxon>
        <taxon>ecological metagenomes</taxon>
    </lineage>
</organism>
<proteinExistence type="predicted"/>
<dbReference type="PIRSF" id="PIRSF019422">
    <property type="entry name" value="MltA"/>
    <property type="match status" value="1"/>
</dbReference>
<dbReference type="SUPFAM" id="SSF50685">
    <property type="entry name" value="Barwin-like endoglucanases"/>
    <property type="match status" value="1"/>
</dbReference>
<feature type="domain" description="Lytic transglycosylase MltA" evidence="6">
    <location>
        <begin position="155"/>
        <end position="295"/>
    </location>
</feature>
<dbReference type="EC" id="4.2.2.n1" evidence="2"/>
<evidence type="ECO:0000256" key="2">
    <source>
        <dbReference type="ARBA" id="ARBA00012587"/>
    </source>
</evidence>
<dbReference type="GO" id="GO:0071555">
    <property type="term" value="P:cell wall organization"/>
    <property type="evidence" value="ECO:0007669"/>
    <property type="project" value="UniProtKB-KW"/>
</dbReference>
<dbReference type="GO" id="GO:0019867">
    <property type="term" value="C:outer membrane"/>
    <property type="evidence" value="ECO:0007669"/>
    <property type="project" value="InterPro"/>
</dbReference>
<evidence type="ECO:0000313" key="7">
    <source>
        <dbReference type="EMBL" id="OIQ89093.1"/>
    </source>
</evidence>
<dbReference type="SMART" id="SM00925">
    <property type="entry name" value="MltA"/>
    <property type="match status" value="1"/>
</dbReference>
<evidence type="ECO:0000256" key="3">
    <source>
        <dbReference type="ARBA" id="ARBA00023239"/>
    </source>
</evidence>
<dbReference type="Pfam" id="PF06725">
    <property type="entry name" value="3D"/>
    <property type="match status" value="1"/>
</dbReference>
<evidence type="ECO:0000256" key="1">
    <source>
        <dbReference type="ARBA" id="ARBA00001420"/>
    </source>
</evidence>
<dbReference type="InterPro" id="IPR036908">
    <property type="entry name" value="RlpA-like_sf"/>
</dbReference>
<dbReference type="Pfam" id="PF03562">
    <property type="entry name" value="MltA"/>
    <property type="match status" value="1"/>
</dbReference>
<protein>
    <recommendedName>
        <fullName evidence="2">peptidoglycan lytic exotransglycosylase</fullName>
        <ecNumber evidence="2">4.2.2.n1</ecNumber>
    </recommendedName>
    <alternativeName>
        <fullName evidence="5">Murein hydrolase A</fullName>
    </alternativeName>
</protein>
<dbReference type="InterPro" id="IPR005300">
    <property type="entry name" value="MltA_B"/>
</dbReference>
<comment type="caution">
    <text evidence="7">The sequence shown here is derived from an EMBL/GenBank/DDBJ whole genome shotgun (WGS) entry which is preliminary data.</text>
</comment>
<dbReference type="Gene3D" id="2.40.240.50">
    <property type="entry name" value="Barwin-like endoglucanases"/>
    <property type="match status" value="1"/>
</dbReference>
<comment type="catalytic activity">
    <reaction evidence="1">
        <text>Exolytic cleavage of the (1-&gt;4)-beta-glycosidic linkage between N-acetylmuramic acid (MurNAc) and N-acetylglucosamine (GlcNAc) residues in peptidoglycan, from either the reducing or the non-reducing ends of the peptidoglycan chains, with concomitant formation of a 1,6-anhydrobond in the MurNAc residue.</text>
        <dbReference type="EC" id="4.2.2.n1"/>
    </reaction>
</comment>
<dbReference type="PROSITE" id="PS51257">
    <property type="entry name" value="PROKAR_LIPOPROTEIN"/>
    <property type="match status" value="1"/>
</dbReference>
<dbReference type="CDD" id="cd14485">
    <property type="entry name" value="mltA_like_LT_A"/>
    <property type="match status" value="1"/>
</dbReference>
<accession>A0A1J5RLS5</accession>
<dbReference type="PANTHER" id="PTHR30124:SF0">
    <property type="entry name" value="MEMBRANE-BOUND LYTIC MUREIN TRANSGLYCOSYLASE A"/>
    <property type="match status" value="1"/>
</dbReference>
<keyword evidence="3 7" id="KW-0456">Lyase</keyword>
<reference evidence="7" key="1">
    <citation type="submission" date="2016-10" db="EMBL/GenBank/DDBJ databases">
        <title>Sequence of Gallionella enrichment culture.</title>
        <authorList>
            <person name="Poehlein A."/>
            <person name="Muehling M."/>
            <person name="Daniel R."/>
        </authorList>
    </citation>
    <scope>NUCLEOTIDE SEQUENCE</scope>
</reference>
<dbReference type="PANTHER" id="PTHR30124">
    <property type="entry name" value="MEMBRANE-BOUND LYTIC MUREIN TRANSGLYCOSYLASE A"/>
    <property type="match status" value="1"/>
</dbReference>
<evidence type="ECO:0000256" key="5">
    <source>
        <dbReference type="ARBA" id="ARBA00030918"/>
    </source>
</evidence>
<evidence type="ECO:0000259" key="6">
    <source>
        <dbReference type="SMART" id="SM00925"/>
    </source>
</evidence>
<dbReference type="EMBL" id="MLJW01000345">
    <property type="protein sequence ID" value="OIQ89093.1"/>
    <property type="molecule type" value="Genomic_DNA"/>
</dbReference>
<dbReference type="GO" id="GO:0009254">
    <property type="term" value="P:peptidoglycan turnover"/>
    <property type="evidence" value="ECO:0007669"/>
    <property type="project" value="InterPro"/>
</dbReference>
<keyword evidence="4" id="KW-0961">Cell wall biogenesis/degradation</keyword>
<dbReference type="Gene3D" id="2.40.40.10">
    <property type="entry name" value="RlpA-like domain"/>
    <property type="match status" value="1"/>
</dbReference>
<dbReference type="InterPro" id="IPR010611">
    <property type="entry name" value="3D_dom"/>
</dbReference>
<evidence type="ECO:0000256" key="4">
    <source>
        <dbReference type="ARBA" id="ARBA00023316"/>
    </source>
</evidence>
<dbReference type="CDD" id="cd14668">
    <property type="entry name" value="mlta_B"/>
    <property type="match status" value="1"/>
</dbReference>
<name>A0A1J5RLS5_9ZZZZ</name>
<dbReference type="GO" id="GO:0008933">
    <property type="term" value="F:peptidoglycan lytic transglycosylase activity"/>
    <property type="evidence" value="ECO:0007669"/>
    <property type="project" value="TreeGrafter"/>
</dbReference>
<gene>
    <name evidence="7" type="primary">mltA_6</name>
    <name evidence="7" type="ORF">GALL_290380</name>
</gene>
<dbReference type="InterPro" id="IPR026044">
    <property type="entry name" value="MltA"/>
</dbReference>
<dbReference type="GO" id="GO:0009253">
    <property type="term" value="P:peptidoglycan catabolic process"/>
    <property type="evidence" value="ECO:0007669"/>
    <property type="project" value="TreeGrafter"/>
</dbReference>
<dbReference type="AlphaFoldDB" id="A0A1J5RLS5"/>
<dbReference type="GO" id="GO:0004553">
    <property type="term" value="F:hydrolase activity, hydrolyzing O-glycosyl compounds"/>
    <property type="evidence" value="ECO:0007669"/>
    <property type="project" value="InterPro"/>
</dbReference>
<sequence>MSRWRLRLRWSLVAALLVLLAACASGPPLDTVPLSAAGPAGPASPGKPQPGWSGGASAWSGAVIVQAQSRWVAVPWSDLPGLQEDDLFEAWNAWLKSCERPGPVFAPLCPQVRQLSIADRAGQLQWMQQQLQPYRVEPLQGGPAAGLLTGYFEPEFEARRLPGDGFSVPLYSPPATLVAGKPWFTRRDIDTLPQAQAALRGKELVYLADPVDALLLQVQGSGRLRVTEPDGQRHLVRLAYAANNGQPYKGIGRWLLDQGELRGTVTMQIIRAWARMHPERVQQMLDANPRVVFFRAAVLDHPERGPTGAMGVPLTPLRSVAVDKRQLALGTPLWLSTTVAGQPFAHLVFAQDVGGAITGSLRADLFFGTGETAGDAAGRMQSPGRMWVLLPRGLSR</sequence>